<dbReference type="OrthoDB" id="7490004at2759"/>
<keyword evidence="1" id="KW-0677">Repeat</keyword>
<evidence type="ECO:0000256" key="2">
    <source>
        <dbReference type="ARBA" id="ARBA00023157"/>
    </source>
</evidence>
<keyword evidence="7" id="KW-1185">Reference proteome</keyword>
<dbReference type="InterPro" id="IPR036116">
    <property type="entry name" value="FN3_sf"/>
</dbReference>
<dbReference type="PRINTS" id="PR00014">
    <property type="entry name" value="FNTYPEIII"/>
</dbReference>
<proteinExistence type="predicted"/>
<name>A0A8S4Q9U6_9NEOP</name>
<sequence length="141" mass="15832">MHRFDIPYEVLGFLLHPFRLPFSPPFYKPIIFLIYTCVIVVSILVRWEAPPARTHRGPLTGYKVRYRVVAGTTRRRADSLTTPADTRRAELRGLEPAQTYQIRVCAINANGSGPFSEWVSASTQGRSRAEAAVPDPPPPLT</sequence>
<evidence type="ECO:0000256" key="4">
    <source>
        <dbReference type="SAM" id="Phobius"/>
    </source>
</evidence>
<protein>
    <submittedName>
        <fullName evidence="6">Jg4246 protein</fullName>
    </submittedName>
</protein>
<keyword evidence="4" id="KW-1133">Transmembrane helix</keyword>
<keyword evidence="2" id="KW-1015">Disulfide bond</keyword>
<dbReference type="SMART" id="SM00060">
    <property type="entry name" value="FN3"/>
    <property type="match status" value="1"/>
</dbReference>
<comment type="caution">
    <text evidence="6">The sequence shown here is derived from an EMBL/GenBank/DDBJ whole genome shotgun (WGS) entry which is preliminary data.</text>
</comment>
<feature type="region of interest" description="Disordered" evidence="3">
    <location>
        <begin position="118"/>
        <end position="141"/>
    </location>
</feature>
<dbReference type="Gene3D" id="2.60.40.10">
    <property type="entry name" value="Immunoglobulins"/>
    <property type="match status" value="1"/>
</dbReference>
<gene>
    <name evidence="6" type="primary">jg4246</name>
    <name evidence="6" type="ORF">PAEG_LOCUS8</name>
</gene>
<dbReference type="Pfam" id="PF00041">
    <property type="entry name" value="fn3"/>
    <property type="match status" value="1"/>
</dbReference>
<dbReference type="CDD" id="cd00063">
    <property type="entry name" value="FN3"/>
    <property type="match status" value="1"/>
</dbReference>
<evidence type="ECO:0000256" key="1">
    <source>
        <dbReference type="ARBA" id="ARBA00022737"/>
    </source>
</evidence>
<dbReference type="PANTHER" id="PTHR44170">
    <property type="entry name" value="PROTEIN SIDEKICK"/>
    <property type="match status" value="1"/>
</dbReference>
<accession>A0A8S4Q9U6</accession>
<dbReference type="PANTHER" id="PTHR44170:SF54">
    <property type="entry name" value="FI24025P1"/>
    <property type="match status" value="1"/>
</dbReference>
<feature type="domain" description="Fibronectin type-III" evidence="5">
    <location>
        <begin position="29"/>
        <end position="126"/>
    </location>
</feature>
<keyword evidence="4" id="KW-0472">Membrane</keyword>
<dbReference type="InterPro" id="IPR003961">
    <property type="entry name" value="FN3_dom"/>
</dbReference>
<evidence type="ECO:0000313" key="7">
    <source>
        <dbReference type="Proteomes" id="UP000838756"/>
    </source>
</evidence>
<evidence type="ECO:0000313" key="6">
    <source>
        <dbReference type="EMBL" id="CAH2207386.1"/>
    </source>
</evidence>
<evidence type="ECO:0000256" key="3">
    <source>
        <dbReference type="SAM" id="MobiDB-lite"/>
    </source>
</evidence>
<feature type="transmembrane region" description="Helical" evidence="4">
    <location>
        <begin position="26"/>
        <end position="47"/>
    </location>
</feature>
<feature type="non-terminal residue" evidence="6">
    <location>
        <position position="1"/>
    </location>
</feature>
<dbReference type="Proteomes" id="UP000838756">
    <property type="component" value="Unassembled WGS sequence"/>
</dbReference>
<dbReference type="SUPFAM" id="SSF49265">
    <property type="entry name" value="Fibronectin type III"/>
    <property type="match status" value="1"/>
</dbReference>
<dbReference type="InterPro" id="IPR013783">
    <property type="entry name" value="Ig-like_fold"/>
</dbReference>
<dbReference type="AlphaFoldDB" id="A0A8S4Q9U6"/>
<organism evidence="6 7">
    <name type="scientific">Pararge aegeria aegeria</name>
    <dbReference type="NCBI Taxonomy" id="348720"/>
    <lineage>
        <taxon>Eukaryota</taxon>
        <taxon>Metazoa</taxon>
        <taxon>Ecdysozoa</taxon>
        <taxon>Arthropoda</taxon>
        <taxon>Hexapoda</taxon>
        <taxon>Insecta</taxon>
        <taxon>Pterygota</taxon>
        <taxon>Neoptera</taxon>
        <taxon>Endopterygota</taxon>
        <taxon>Lepidoptera</taxon>
        <taxon>Glossata</taxon>
        <taxon>Ditrysia</taxon>
        <taxon>Papilionoidea</taxon>
        <taxon>Nymphalidae</taxon>
        <taxon>Satyrinae</taxon>
        <taxon>Satyrini</taxon>
        <taxon>Parargina</taxon>
        <taxon>Pararge</taxon>
    </lineage>
</organism>
<keyword evidence="4" id="KW-0812">Transmembrane</keyword>
<dbReference type="FunFam" id="2.60.40.10:FF:000028">
    <property type="entry name" value="Neuronal cell adhesion molecule"/>
    <property type="match status" value="1"/>
</dbReference>
<dbReference type="EMBL" id="CAKXAJ010000045">
    <property type="protein sequence ID" value="CAH2207386.1"/>
    <property type="molecule type" value="Genomic_DNA"/>
</dbReference>
<reference evidence="6" key="1">
    <citation type="submission" date="2022-03" db="EMBL/GenBank/DDBJ databases">
        <authorList>
            <person name="Lindestad O."/>
        </authorList>
    </citation>
    <scope>NUCLEOTIDE SEQUENCE</scope>
</reference>
<dbReference type="PROSITE" id="PS50853">
    <property type="entry name" value="FN3"/>
    <property type="match status" value="1"/>
</dbReference>
<dbReference type="GO" id="GO:0098609">
    <property type="term" value="P:cell-cell adhesion"/>
    <property type="evidence" value="ECO:0007669"/>
    <property type="project" value="TreeGrafter"/>
</dbReference>
<evidence type="ECO:0000259" key="5">
    <source>
        <dbReference type="PROSITE" id="PS50853"/>
    </source>
</evidence>